<organism evidence="1">
    <name type="scientific">Bodo saltans virus</name>
    <dbReference type="NCBI Taxonomy" id="2024608"/>
    <lineage>
        <taxon>Viruses</taxon>
        <taxon>Varidnaviria</taxon>
        <taxon>Bamfordvirae</taxon>
        <taxon>Nucleocytoviricota</taxon>
        <taxon>Megaviricetes</taxon>
        <taxon>Imitervirales</taxon>
        <taxon>Mimiviridae</taxon>
        <taxon>Klosneuvirinae</taxon>
        <taxon>Theiavirus</taxon>
        <taxon>Theiavirus salishense</taxon>
    </lineage>
</organism>
<gene>
    <name evidence="1" type="ORF">BMW23_0570</name>
</gene>
<dbReference type="EMBL" id="MF782455">
    <property type="protein sequence ID" value="ATZ80617.1"/>
    <property type="molecule type" value="Genomic_DNA"/>
</dbReference>
<keyword evidence="2" id="KW-1185">Reference proteome</keyword>
<protein>
    <submittedName>
        <fullName evidence="1">Glycosyltransferase</fullName>
    </submittedName>
</protein>
<sequence length="622" mass="74592">MDKNIGITIIVIFNANNPISIQCINSITNQTYKNFELIFGIYGTTFFDIEQKYSLQNTFSFFSQDNDVSLFFDMIKNAKHDYICLVNSDIIWTIDKLEKQLNIIQNNNCDITGTFLTHENNNIHEGIINKSSFFNHEFIISSVMTKKHICKQYNYYINIYDLFLQLLYDNHIFYNIPNLCNNITHQSKIINSNMTIIITYHNHHDNNDINNIKYLLQFCSHNNINVYIDSDNSNYNLFKFITRHFNNTLLFNNNITQIFNEIIKTNDSHNYLFLNNMFDINKINNTLNNVTHDDIHVQVINNVVDFLYVPNNKIINMHNLFIQYIENNQNLNFNDFLYTSFKNNILCSQQLQQYNKFKSFITVVTCYYQIKSKFDDHTYIKWIQNFMKIPMNLVIFTDNQNYKLLKYLRRNYPNTIVILKPLQELYMYKYIDIFRETYKIDPEKDIHTPELYLLWAEKMFFIKEISIINPFNSKWFFWSDIGCCRKNDIVNNLLTYPNYKNIIDCDINKIIFSKIENYDKLNLTLKNNIPVIFHNYFYNSVKKGKLSIIQGGFFAVHITKIIDLTELYEKTFINFYNNKVFCGKDQNIMFTMYLTNKNLFSIIDSTEIPFYDIWFSFLKRYC</sequence>
<accession>A0A2H4UUS7</accession>
<name>A0A2H4UUS7_9VIRU</name>
<dbReference type="InterPro" id="IPR029044">
    <property type="entry name" value="Nucleotide-diphossugar_trans"/>
</dbReference>
<dbReference type="Proteomes" id="UP000240325">
    <property type="component" value="Segment"/>
</dbReference>
<dbReference type="Gene3D" id="3.90.550.10">
    <property type="entry name" value="Spore Coat Polysaccharide Biosynthesis Protein SpsA, Chain A"/>
    <property type="match status" value="1"/>
</dbReference>
<dbReference type="SUPFAM" id="SSF53448">
    <property type="entry name" value="Nucleotide-diphospho-sugar transferases"/>
    <property type="match status" value="1"/>
</dbReference>
<evidence type="ECO:0000313" key="1">
    <source>
        <dbReference type="EMBL" id="ATZ80617.1"/>
    </source>
</evidence>
<reference evidence="1" key="1">
    <citation type="journal article" date="2017" name="Elife">
        <title>The kinetoplastid-infecting Bodo saltans virus (BsV), a window into the most abundant giant viruses in the sea.</title>
        <authorList>
            <person name="Deeg C.M."/>
            <person name="Chow C.-E.T."/>
            <person name="Suttle C.A."/>
        </authorList>
    </citation>
    <scope>NUCLEOTIDE SEQUENCE</scope>
    <source>
        <strain evidence="1">NG1</strain>
    </source>
</reference>
<proteinExistence type="predicted"/>
<evidence type="ECO:0000313" key="2">
    <source>
        <dbReference type="Proteomes" id="UP000240325"/>
    </source>
</evidence>